<keyword evidence="2" id="KW-0812">Transmembrane</keyword>
<evidence type="ECO:0000313" key="4">
    <source>
        <dbReference type="Proteomes" id="UP000018542"/>
    </source>
</evidence>
<evidence type="ECO:0000256" key="1">
    <source>
        <dbReference type="SAM" id="MobiDB-lite"/>
    </source>
</evidence>
<dbReference type="Proteomes" id="UP000018542">
    <property type="component" value="Chromosome"/>
</dbReference>
<name>V5SHQ1_9HYPH</name>
<dbReference type="EMBL" id="CP006912">
    <property type="protein sequence ID" value="AHB50381.1"/>
    <property type="molecule type" value="Genomic_DNA"/>
</dbReference>
<organism evidence="3 4">
    <name type="scientific">Hyphomicrobium nitrativorans NL23</name>
    <dbReference type="NCBI Taxonomy" id="1029756"/>
    <lineage>
        <taxon>Bacteria</taxon>
        <taxon>Pseudomonadati</taxon>
        <taxon>Pseudomonadota</taxon>
        <taxon>Alphaproteobacteria</taxon>
        <taxon>Hyphomicrobiales</taxon>
        <taxon>Hyphomicrobiaceae</taxon>
        <taxon>Hyphomicrobium</taxon>
    </lineage>
</organism>
<gene>
    <name evidence="3" type="ORF">W911_15440</name>
</gene>
<feature type="transmembrane region" description="Helical" evidence="2">
    <location>
        <begin position="6"/>
        <end position="24"/>
    </location>
</feature>
<keyword evidence="2" id="KW-1133">Transmembrane helix</keyword>
<evidence type="ECO:0000256" key="2">
    <source>
        <dbReference type="SAM" id="Phobius"/>
    </source>
</evidence>
<proteinExistence type="predicted"/>
<reference evidence="3 4" key="1">
    <citation type="journal article" date="2014" name="Genome Announc.">
        <title>Complete Genome Sequence of Hyphomicrobium nitrativorans Strain NL23, a Denitrifying Bacterium Isolated from Biofilm of a Methanol-Fed Denitrification System Treating Seawater at the Montreal Biodome.</title>
        <authorList>
            <person name="Martineau C."/>
            <person name="Villeneuve C."/>
            <person name="Mauffrey F."/>
            <person name="Villemur R."/>
        </authorList>
    </citation>
    <scope>NUCLEOTIDE SEQUENCE [LARGE SCALE GENOMIC DNA]</scope>
    <source>
        <strain evidence="3">NL23</strain>
    </source>
</reference>
<protein>
    <submittedName>
        <fullName evidence="3">Uncharacterized protein</fullName>
    </submittedName>
</protein>
<keyword evidence="2" id="KW-0472">Membrane</keyword>
<dbReference type="RefSeq" id="WP_023788391.1">
    <property type="nucleotide sequence ID" value="NC_022997.1"/>
</dbReference>
<sequence>MSLVDLVPLILIGAAAFAAGYFIGRFQALAERGAPRARDFGSPLPGPEDRYAEEPSAPSRPRGAPPPASSGTGARTPPRRSTTPPPAIAGLMGRGSAEKPGGSQK</sequence>
<dbReference type="HOGENOM" id="CLU_2232867_0_0_5"/>
<dbReference type="KEGG" id="hni:W911_15440"/>
<keyword evidence="4" id="KW-1185">Reference proteome</keyword>
<feature type="region of interest" description="Disordered" evidence="1">
    <location>
        <begin position="35"/>
        <end position="105"/>
    </location>
</feature>
<feature type="compositionally biased region" description="Low complexity" evidence="1">
    <location>
        <begin position="69"/>
        <end position="82"/>
    </location>
</feature>
<evidence type="ECO:0000313" key="3">
    <source>
        <dbReference type="EMBL" id="AHB50381.1"/>
    </source>
</evidence>
<accession>V5SHQ1</accession>
<dbReference type="STRING" id="1029756.W911_15440"/>
<dbReference type="PATRIC" id="fig|1029756.8.peg.3218"/>
<dbReference type="AlphaFoldDB" id="V5SHQ1"/>